<proteinExistence type="predicted"/>
<keyword evidence="2" id="KW-0413">Isomerase</keyword>
<dbReference type="GO" id="GO:0016853">
    <property type="term" value="F:isomerase activity"/>
    <property type="evidence" value="ECO:0007669"/>
    <property type="project" value="UniProtKB-KW"/>
</dbReference>
<sequence>MLEPENNPNPPGIVDPSPFRRLLMARYLSRIASTKQIQKNKAKFENKRLAQKRPHVVEYFHQLDDPYSHLTAQVVARFAERYDVEIIPHLIRARGGRNQPEKEKLASWARRDAACIAPHYGLRFPEVAGVVPKPEVQHSATLALAGLDSDGFLSEIERISTDLWFDEEAAHSESSNADAIEALDKGSARLAELGHYSGATFYYGGEWYWGVDRLFHLEQRLRELGACEVPQEPYIVSRPDIDVTGVDASGLELHFYPSLNSPYTSIIYDRTIALVDACNIKFHHKPVLPMIMRGVPATRAKAKYIFFDTKREADFFGVPFGNHVSPIGTPTRLAYSLLPWAALQGKDRQLLSTLLRHAWAQGRGLHRTSNMKRAVQEAGLDWNEAQKRLGSDEWKEIVERNQDEMVEEMGLWGVPSYRLTGPDGEPDLEVWGQDRLWLVAAEIRRRAELSTN</sequence>
<organism evidence="2 3">
    <name type="scientific">Candidatus Marimicrobium litorale</name>
    <dbReference type="NCBI Taxonomy" id="2518991"/>
    <lineage>
        <taxon>Bacteria</taxon>
        <taxon>Pseudomonadati</taxon>
        <taxon>Pseudomonadota</taxon>
        <taxon>Gammaproteobacteria</taxon>
        <taxon>Cellvibrionales</taxon>
        <taxon>Halieaceae</taxon>
        <taxon>Marimicrobium</taxon>
    </lineage>
</organism>
<name>A0ABT3T4E4_9GAMM</name>
<dbReference type="EMBL" id="SHNO01000001">
    <property type="protein sequence ID" value="MCX2977157.1"/>
    <property type="molecule type" value="Genomic_DNA"/>
</dbReference>
<dbReference type="InterPro" id="IPR001853">
    <property type="entry name" value="DSBA-like_thioredoxin_dom"/>
</dbReference>
<dbReference type="PANTHER" id="PTHR42943:SF2">
    <property type="entry name" value="GLUTATHIONE S-TRANSFERASE KAPPA 1"/>
    <property type="match status" value="1"/>
</dbReference>
<dbReference type="Pfam" id="PF01323">
    <property type="entry name" value="DSBA"/>
    <property type="match status" value="1"/>
</dbReference>
<protein>
    <submittedName>
        <fullName evidence="2">2-hydroxychromene-2-carboxylate isomerase</fullName>
    </submittedName>
</protein>
<reference evidence="2" key="1">
    <citation type="submission" date="2019-02" db="EMBL/GenBank/DDBJ databases">
        <authorList>
            <person name="Li S.-H."/>
        </authorList>
    </citation>
    <scope>NUCLEOTIDE SEQUENCE</scope>
    <source>
        <strain evidence="2">IMCC11814</strain>
    </source>
</reference>
<dbReference type="RefSeq" id="WP_279248887.1">
    <property type="nucleotide sequence ID" value="NZ_SHNO01000001.1"/>
</dbReference>
<dbReference type="Gene3D" id="3.40.30.10">
    <property type="entry name" value="Glutaredoxin"/>
    <property type="match status" value="2"/>
</dbReference>
<dbReference type="InterPro" id="IPR051924">
    <property type="entry name" value="GST_Kappa/NadH"/>
</dbReference>
<feature type="domain" description="DSBA-like thioredoxin" evidence="1">
    <location>
        <begin position="253"/>
        <end position="443"/>
    </location>
</feature>
<dbReference type="Proteomes" id="UP001143304">
    <property type="component" value="Unassembled WGS sequence"/>
</dbReference>
<comment type="caution">
    <text evidence="2">The sequence shown here is derived from an EMBL/GenBank/DDBJ whole genome shotgun (WGS) entry which is preliminary data.</text>
</comment>
<dbReference type="SUPFAM" id="SSF52833">
    <property type="entry name" value="Thioredoxin-like"/>
    <property type="match status" value="2"/>
</dbReference>
<gene>
    <name evidence="2" type="ORF">EYC82_07290</name>
</gene>
<evidence type="ECO:0000313" key="2">
    <source>
        <dbReference type="EMBL" id="MCX2977157.1"/>
    </source>
</evidence>
<dbReference type="PANTHER" id="PTHR42943">
    <property type="entry name" value="GLUTATHIONE S-TRANSFERASE KAPPA"/>
    <property type="match status" value="1"/>
</dbReference>
<dbReference type="InterPro" id="IPR036249">
    <property type="entry name" value="Thioredoxin-like_sf"/>
</dbReference>
<evidence type="ECO:0000313" key="3">
    <source>
        <dbReference type="Proteomes" id="UP001143304"/>
    </source>
</evidence>
<evidence type="ECO:0000259" key="1">
    <source>
        <dbReference type="Pfam" id="PF01323"/>
    </source>
</evidence>
<accession>A0ABT3T4E4</accession>
<keyword evidence="3" id="KW-1185">Reference proteome</keyword>